<dbReference type="Gene3D" id="3.30.950.10">
    <property type="entry name" value="Methyltransferase, Cobalt-precorrin-4 Transmethylase, Domain 2"/>
    <property type="match status" value="1"/>
</dbReference>
<evidence type="ECO:0000256" key="5">
    <source>
        <dbReference type="ARBA" id="ARBA00022691"/>
    </source>
</evidence>
<evidence type="ECO:0000256" key="2">
    <source>
        <dbReference type="ARBA" id="ARBA00022552"/>
    </source>
</evidence>
<comment type="catalytic activity">
    <reaction evidence="6">
        <text>cytidine(1402) in 16S rRNA + S-adenosyl-L-methionine = 2'-O-methylcytidine(1402) in 16S rRNA + S-adenosyl-L-homocysteine + H(+)</text>
        <dbReference type="Rhea" id="RHEA:42924"/>
        <dbReference type="Rhea" id="RHEA-COMP:10285"/>
        <dbReference type="Rhea" id="RHEA-COMP:10286"/>
        <dbReference type="ChEBI" id="CHEBI:15378"/>
        <dbReference type="ChEBI" id="CHEBI:57856"/>
        <dbReference type="ChEBI" id="CHEBI:59789"/>
        <dbReference type="ChEBI" id="CHEBI:74495"/>
        <dbReference type="ChEBI" id="CHEBI:82748"/>
        <dbReference type="EC" id="2.1.1.198"/>
    </reaction>
</comment>
<keyword evidence="5 6" id="KW-0949">S-adenosyl-L-methionine</keyword>
<dbReference type="FunFam" id="3.30.950.10:FF:000002">
    <property type="entry name" value="Ribosomal RNA small subunit methyltransferase I"/>
    <property type="match status" value="1"/>
</dbReference>
<dbReference type="InterPro" id="IPR014777">
    <property type="entry name" value="4pyrrole_Mease_sub1"/>
</dbReference>
<comment type="caution">
    <text evidence="8">The sequence shown here is derived from an EMBL/GenBank/DDBJ whole genome shotgun (WGS) entry which is preliminary data.</text>
</comment>
<organism evidence="8 9">
    <name type="scientific">Candidatus Nomurabacteria bacterium RIFCSPLOWO2_01_FULL_36_16</name>
    <dbReference type="NCBI Taxonomy" id="1801767"/>
    <lineage>
        <taxon>Bacteria</taxon>
        <taxon>Candidatus Nomuraibacteriota</taxon>
    </lineage>
</organism>
<comment type="subcellular location">
    <subcellularLocation>
        <location evidence="6">Cytoplasm</location>
    </subcellularLocation>
</comment>
<proteinExistence type="inferred from homology"/>
<keyword evidence="3 6" id="KW-0489">Methyltransferase</keyword>
<dbReference type="PROSITE" id="PS01296">
    <property type="entry name" value="RSMI"/>
    <property type="match status" value="1"/>
</dbReference>
<keyword evidence="4 6" id="KW-0808">Transferase</keyword>
<dbReference type="CDD" id="cd11648">
    <property type="entry name" value="RsmI"/>
    <property type="match status" value="1"/>
</dbReference>
<dbReference type="PANTHER" id="PTHR46111">
    <property type="entry name" value="RIBOSOMAL RNA SMALL SUBUNIT METHYLTRANSFERASE I"/>
    <property type="match status" value="1"/>
</dbReference>
<dbReference type="Gene3D" id="3.40.1010.10">
    <property type="entry name" value="Cobalt-precorrin-4 Transmethylase, Domain 1"/>
    <property type="match status" value="1"/>
</dbReference>
<name>A0A1F6WZK6_9BACT</name>
<comment type="function">
    <text evidence="6">Catalyzes the 2'-O-methylation of the ribose of cytidine 1402 (C1402) in 16S rRNA.</text>
</comment>
<feature type="domain" description="Tetrapyrrole methylase" evidence="7">
    <location>
        <begin position="144"/>
        <end position="240"/>
    </location>
</feature>
<dbReference type="GO" id="GO:0005737">
    <property type="term" value="C:cytoplasm"/>
    <property type="evidence" value="ECO:0007669"/>
    <property type="project" value="UniProtKB-SubCell"/>
</dbReference>
<dbReference type="InterPro" id="IPR018063">
    <property type="entry name" value="SAM_MeTrfase_RsmI_CS"/>
</dbReference>
<dbReference type="InterPro" id="IPR035996">
    <property type="entry name" value="4pyrrol_Methylase_sf"/>
</dbReference>
<gene>
    <name evidence="6" type="primary">rsmI</name>
    <name evidence="8" type="ORF">A3A91_02475</name>
</gene>
<keyword evidence="1 6" id="KW-0963">Cytoplasm</keyword>
<evidence type="ECO:0000259" key="7">
    <source>
        <dbReference type="Pfam" id="PF00590"/>
    </source>
</evidence>
<dbReference type="InterPro" id="IPR014776">
    <property type="entry name" value="4pyrrole_Mease_sub2"/>
</dbReference>
<dbReference type="AlphaFoldDB" id="A0A1F6WZK6"/>
<dbReference type="EC" id="2.1.1.198" evidence="6"/>
<protein>
    <recommendedName>
        <fullName evidence="6">Ribosomal RNA small subunit methyltransferase I</fullName>
        <ecNumber evidence="6">2.1.1.198</ecNumber>
    </recommendedName>
    <alternativeName>
        <fullName evidence="6">16S rRNA 2'-O-ribose C1402 methyltransferase</fullName>
    </alternativeName>
    <alternativeName>
        <fullName evidence="6">rRNA (cytidine-2'-O-)-methyltransferase RsmI</fullName>
    </alternativeName>
</protein>
<dbReference type="InterPro" id="IPR008189">
    <property type="entry name" value="rRNA_ssu_MeTfrase_I"/>
</dbReference>
<dbReference type="Proteomes" id="UP000177001">
    <property type="component" value="Unassembled WGS sequence"/>
</dbReference>
<dbReference type="GO" id="GO:0070677">
    <property type="term" value="F:rRNA (cytosine-2'-O-)-methyltransferase activity"/>
    <property type="evidence" value="ECO:0007669"/>
    <property type="project" value="UniProtKB-UniRule"/>
</dbReference>
<evidence type="ECO:0000256" key="6">
    <source>
        <dbReference type="HAMAP-Rule" id="MF_01877"/>
    </source>
</evidence>
<dbReference type="PIRSF" id="PIRSF005917">
    <property type="entry name" value="MTase_YraL"/>
    <property type="match status" value="1"/>
</dbReference>
<sequence length="260" mass="28865">MSKFYVIATPIGNLQDITLRAIETLKSVDLILCEDTRQTKKILEKYNINTPTMSYPSDDVAGKNSRQNSKLAKIFELLEGGKNLALVSDAGTPTISDPGAMLVSEIKAKFNKAESLHPSSKGFREKFNFLTNSAIAENVNIVVDVIPIPGPSAVITALSASGLPTHEFTFLGFLPHKKGRETLFKEIAESKRTMVFYESPHRILKTLESLTKFCPNKKVCIARELTKIYEELKTGTPKEILDYLIQNPVKQKGEFTVIVS</sequence>
<dbReference type="PANTHER" id="PTHR46111:SF1">
    <property type="entry name" value="RIBOSOMAL RNA SMALL SUBUNIT METHYLTRANSFERASE I"/>
    <property type="match status" value="1"/>
</dbReference>
<evidence type="ECO:0000256" key="4">
    <source>
        <dbReference type="ARBA" id="ARBA00022679"/>
    </source>
</evidence>
<dbReference type="Pfam" id="PF00590">
    <property type="entry name" value="TP_methylase"/>
    <property type="match status" value="2"/>
</dbReference>
<accession>A0A1F6WZK6</accession>
<evidence type="ECO:0000313" key="9">
    <source>
        <dbReference type="Proteomes" id="UP000177001"/>
    </source>
</evidence>
<comment type="similarity">
    <text evidence="6">Belongs to the methyltransferase superfamily. RsmI family.</text>
</comment>
<keyword evidence="2 6" id="KW-0698">rRNA processing</keyword>
<dbReference type="SUPFAM" id="SSF53790">
    <property type="entry name" value="Tetrapyrrole methylase"/>
    <property type="match status" value="1"/>
</dbReference>
<reference evidence="8 9" key="1">
    <citation type="journal article" date="2016" name="Nat. Commun.">
        <title>Thousands of microbial genomes shed light on interconnected biogeochemical processes in an aquifer system.</title>
        <authorList>
            <person name="Anantharaman K."/>
            <person name="Brown C.T."/>
            <person name="Hug L.A."/>
            <person name="Sharon I."/>
            <person name="Castelle C.J."/>
            <person name="Probst A.J."/>
            <person name="Thomas B.C."/>
            <person name="Singh A."/>
            <person name="Wilkins M.J."/>
            <person name="Karaoz U."/>
            <person name="Brodie E.L."/>
            <person name="Williams K.H."/>
            <person name="Hubbard S.S."/>
            <person name="Banfield J.F."/>
        </authorList>
    </citation>
    <scope>NUCLEOTIDE SEQUENCE [LARGE SCALE GENOMIC DNA]</scope>
</reference>
<evidence type="ECO:0000256" key="1">
    <source>
        <dbReference type="ARBA" id="ARBA00022490"/>
    </source>
</evidence>
<feature type="domain" description="Tetrapyrrole methylase" evidence="7">
    <location>
        <begin position="3"/>
        <end position="110"/>
    </location>
</feature>
<dbReference type="HAMAP" id="MF_01877">
    <property type="entry name" value="16SrRNA_methyltr_I"/>
    <property type="match status" value="1"/>
</dbReference>
<dbReference type="InterPro" id="IPR000878">
    <property type="entry name" value="4pyrrol_Mease"/>
</dbReference>
<dbReference type="EMBL" id="MFUR01000003">
    <property type="protein sequence ID" value="OGI87336.1"/>
    <property type="molecule type" value="Genomic_DNA"/>
</dbReference>
<evidence type="ECO:0000256" key="3">
    <source>
        <dbReference type="ARBA" id="ARBA00022603"/>
    </source>
</evidence>
<evidence type="ECO:0000313" key="8">
    <source>
        <dbReference type="EMBL" id="OGI87336.1"/>
    </source>
</evidence>